<name>A0ABT9RK24_9ACTN</name>
<reference evidence="2 3" key="1">
    <citation type="submission" date="2023-07" db="EMBL/GenBank/DDBJ databases">
        <title>Sequencing the genomes of 1000 actinobacteria strains.</title>
        <authorList>
            <person name="Klenk H.-P."/>
        </authorList>
    </citation>
    <scope>NUCLEOTIDE SEQUENCE [LARGE SCALE GENOMIC DNA]</scope>
    <source>
        <strain evidence="2 3">DSM 44109</strain>
    </source>
</reference>
<sequence length="54" mass="5675">MVDLVTEPGTELDLESPPTSGLERLLGGPAAVLAPRRIRRRPALASSPHELCGA</sequence>
<comment type="caution">
    <text evidence="2">The sequence shown here is derived from an EMBL/GenBank/DDBJ whole genome shotgun (WGS) entry which is preliminary data.</text>
</comment>
<gene>
    <name evidence="2" type="ORF">J2S55_008917</name>
</gene>
<feature type="region of interest" description="Disordered" evidence="1">
    <location>
        <begin position="1"/>
        <end position="25"/>
    </location>
</feature>
<proteinExistence type="predicted"/>
<evidence type="ECO:0000313" key="2">
    <source>
        <dbReference type="EMBL" id="MDP9869651.1"/>
    </source>
</evidence>
<organism evidence="2 3">
    <name type="scientific">Streptosporangium brasiliense</name>
    <dbReference type="NCBI Taxonomy" id="47480"/>
    <lineage>
        <taxon>Bacteria</taxon>
        <taxon>Bacillati</taxon>
        <taxon>Actinomycetota</taxon>
        <taxon>Actinomycetes</taxon>
        <taxon>Streptosporangiales</taxon>
        <taxon>Streptosporangiaceae</taxon>
        <taxon>Streptosporangium</taxon>
    </lineage>
</organism>
<dbReference type="EMBL" id="JAUSRB010000002">
    <property type="protein sequence ID" value="MDP9869651.1"/>
    <property type="molecule type" value="Genomic_DNA"/>
</dbReference>
<evidence type="ECO:0000256" key="1">
    <source>
        <dbReference type="SAM" id="MobiDB-lite"/>
    </source>
</evidence>
<protein>
    <submittedName>
        <fullName evidence="2">Uncharacterized protein</fullName>
    </submittedName>
</protein>
<dbReference type="Proteomes" id="UP001230426">
    <property type="component" value="Unassembled WGS sequence"/>
</dbReference>
<keyword evidence="3" id="KW-1185">Reference proteome</keyword>
<evidence type="ECO:0000313" key="3">
    <source>
        <dbReference type="Proteomes" id="UP001230426"/>
    </source>
</evidence>
<accession>A0ABT9RK24</accession>